<dbReference type="EMBL" id="JAAQOM010000012">
    <property type="protein sequence ID" value="NIA55872.1"/>
    <property type="molecule type" value="Genomic_DNA"/>
</dbReference>
<protein>
    <submittedName>
        <fullName evidence="1">Uncharacterized protein</fullName>
    </submittedName>
</protein>
<accession>A0ABX0PFH8</accession>
<evidence type="ECO:0000313" key="1">
    <source>
        <dbReference type="EMBL" id="NIA55872.1"/>
    </source>
</evidence>
<dbReference type="Proteomes" id="UP000716322">
    <property type="component" value="Unassembled WGS sequence"/>
</dbReference>
<dbReference type="RefSeq" id="WP_166861477.1">
    <property type="nucleotide sequence ID" value="NZ_JAAQOM010000012.1"/>
</dbReference>
<comment type="caution">
    <text evidence="1">The sequence shown here is derived from an EMBL/GenBank/DDBJ whole genome shotgun (WGS) entry which is preliminary data.</text>
</comment>
<gene>
    <name evidence="1" type="ORF">HAV22_19755</name>
</gene>
<reference evidence="1 2" key="1">
    <citation type="submission" date="2020-03" db="EMBL/GenBank/DDBJ databases">
        <title>Genome sequence of strain Massilia sp. TW-1.</title>
        <authorList>
            <person name="Chaudhary D.K."/>
        </authorList>
    </citation>
    <scope>NUCLEOTIDE SEQUENCE [LARGE SCALE GENOMIC DNA]</scope>
    <source>
        <strain evidence="1 2">TW-1</strain>
    </source>
</reference>
<name>A0ABX0PFH8_9BURK</name>
<evidence type="ECO:0000313" key="2">
    <source>
        <dbReference type="Proteomes" id="UP000716322"/>
    </source>
</evidence>
<keyword evidence="2" id="KW-1185">Reference proteome</keyword>
<sequence length="105" mass="11527">METPRPAREDIVAAAARDAAVIARELNHAPGATQRFRSRTQEELDRRFDAAHAAGGSWFRSAHVEEITTAADGNMRVYRIVTPVGSFCRTYPANGSPPMNTTCPR</sequence>
<proteinExistence type="predicted"/>
<organism evidence="1 2">
    <name type="scientific">Telluria antibiotica</name>
    <dbReference type="NCBI Taxonomy" id="2717319"/>
    <lineage>
        <taxon>Bacteria</taxon>
        <taxon>Pseudomonadati</taxon>
        <taxon>Pseudomonadota</taxon>
        <taxon>Betaproteobacteria</taxon>
        <taxon>Burkholderiales</taxon>
        <taxon>Oxalobacteraceae</taxon>
        <taxon>Telluria group</taxon>
        <taxon>Telluria</taxon>
    </lineage>
</organism>